<dbReference type="InterPro" id="IPR006311">
    <property type="entry name" value="TAT_signal"/>
</dbReference>
<dbReference type="RefSeq" id="WP_141819987.1">
    <property type="nucleotide sequence ID" value="NZ_BAAAQC010000005.1"/>
</dbReference>
<dbReference type="PROSITE" id="PS51318">
    <property type="entry name" value="TAT"/>
    <property type="match status" value="1"/>
</dbReference>
<dbReference type="OrthoDB" id="9789941at2"/>
<evidence type="ECO:0000313" key="3">
    <source>
        <dbReference type="EMBL" id="TQN47624.1"/>
    </source>
</evidence>
<feature type="compositionally biased region" description="Low complexity" evidence="1">
    <location>
        <begin position="1"/>
        <end position="13"/>
    </location>
</feature>
<dbReference type="Gene3D" id="3.90.70.10">
    <property type="entry name" value="Cysteine proteinases"/>
    <property type="match status" value="1"/>
</dbReference>
<dbReference type="EMBL" id="VFQF01000001">
    <property type="protein sequence ID" value="TQN47624.1"/>
    <property type="molecule type" value="Genomic_DNA"/>
</dbReference>
<feature type="region of interest" description="Disordered" evidence="1">
    <location>
        <begin position="1"/>
        <end position="27"/>
    </location>
</feature>
<reference evidence="3 4" key="1">
    <citation type="submission" date="2019-06" db="EMBL/GenBank/DDBJ databases">
        <title>Sequencing the genomes of 1000 actinobacteria strains.</title>
        <authorList>
            <person name="Klenk H.-P."/>
        </authorList>
    </citation>
    <scope>NUCLEOTIDE SEQUENCE [LARGE SCALE GENOMIC DNA]</scope>
    <source>
        <strain evidence="3 4">DSM 21776</strain>
    </source>
</reference>
<accession>A0A543PU74</accession>
<dbReference type="Pfam" id="PF13529">
    <property type="entry name" value="Peptidase_C39_2"/>
    <property type="match status" value="1"/>
</dbReference>
<gene>
    <name evidence="3" type="ORF">FHX52_0727</name>
</gene>
<dbReference type="Proteomes" id="UP000320085">
    <property type="component" value="Unassembled WGS sequence"/>
</dbReference>
<evidence type="ECO:0000256" key="1">
    <source>
        <dbReference type="SAM" id="MobiDB-lite"/>
    </source>
</evidence>
<dbReference type="InterPro" id="IPR039564">
    <property type="entry name" value="Peptidase_C39-like"/>
</dbReference>
<sequence length="446" mass="46984">MPSRSTLSGSPDTPDSPDRRDTPFRPSRRALLTSAAAGTALAGLAGVSGAAQARAADTSKKAEPTRHVAFATWSGAEIAYGPFASTVDYADPHDPSGASVTYDVAMWTSPVVAPGFGLTELVASWNAVTPGRSWIEVRVRGTSAGTKTKDYVLGRWCAKDPADGGGIHRTSLSGQGDTLATVYTDTLATRTGYTLTDWQLEVRLLRPQGTADVPTVASVGAMASALPDTKKVPRSANGAACGTELPVPAYSQEVHIGHYPQWDNGGEAWCSPTSTAMVVDFWRAGPTAAESNWVTPPVDAQVDFTARNVFDYTYDGAGNWPFNTAYAATRPGLRAFVTRLRSLTEAEVFIAAGIPLVVSVSFSKGELKGAGYSTNGHLMVIRGFTAAGDVIANDPASHLVADDTQVRVIYDRGQFENVWVPHSGGIAYVIAPAGHPLPTSPAEANW</sequence>
<organism evidence="3 4">
    <name type="scientific">Humibacillus xanthopallidus</name>
    <dbReference type="NCBI Taxonomy" id="412689"/>
    <lineage>
        <taxon>Bacteria</taxon>
        <taxon>Bacillati</taxon>
        <taxon>Actinomycetota</taxon>
        <taxon>Actinomycetes</taxon>
        <taxon>Micrococcales</taxon>
        <taxon>Intrasporangiaceae</taxon>
        <taxon>Humibacillus</taxon>
    </lineage>
</organism>
<evidence type="ECO:0000259" key="2">
    <source>
        <dbReference type="Pfam" id="PF13529"/>
    </source>
</evidence>
<dbReference type="AlphaFoldDB" id="A0A543PU74"/>
<name>A0A543PU74_9MICO</name>
<protein>
    <submittedName>
        <fullName evidence="3">Peptidase C39-like protein</fullName>
    </submittedName>
</protein>
<evidence type="ECO:0000313" key="4">
    <source>
        <dbReference type="Proteomes" id="UP000320085"/>
    </source>
</evidence>
<comment type="caution">
    <text evidence="3">The sequence shown here is derived from an EMBL/GenBank/DDBJ whole genome shotgun (WGS) entry which is preliminary data.</text>
</comment>
<feature type="domain" description="Peptidase C39-like" evidence="2">
    <location>
        <begin position="258"/>
        <end position="396"/>
    </location>
</feature>
<proteinExistence type="predicted"/>